<organism evidence="5 6">
    <name type="scientific">Acetivibrio straminisolvens JCM 21531</name>
    <dbReference type="NCBI Taxonomy" id="1294263"/>
    <lineage>
        <taxon>Bacteria</taxon>
        <taxon>Bacillati</taxon>
        <taxon>Bacillota</taxon>
        <taxon>Clostridia</taxon>
        <taxon>Eubacteriales</taxon>
        <taxon>Oscillospiraceae</taxon>
        <taxon>Acetivibrio</taxon>
    </lineage>
</organism>
<name>W4V4I3_9FIRM</name>
<dbReference type="EMBL" id="BAVR01000010">
    <property type="protein sequence ID" value="GAE87733.1"/>
    <property type="molecule type" value="Genomic_DNA"/>
</dbReference>
<sequence length="121" mass="14301">MSQKVHQKVFSGGEKTRIKIANAFNGENLLVFADEPTANLDYKGIELFKQKLLSVESFLLISHDRNLLDSLCNKIIEVRDGKLKHYNGNYSFYKKQRELEYNREIFEYENISKKRQVLKRQ</sequence>
<dbReference type="AlphaFoldDB" id="W4V4I3"/>
<gene>
    <name evidence="5" type="ORF">JCM21531_1129</name>
</gene>
<dbReference type="STRING" id="1294263.JCM21531_1129"/>
<dbReference type="PANTHER" id="PTHR19211">
    <property type="entry name" value="ATP-BINDING TRANSPORT PROTEIN-RELATED"/>
    <property type="match status" value="1"/>
</dbReference>
<dbReference type="SUPFAM" id="SSF52540">
    <property type="entry name" value="P-loop containing nucleoside triphosphate hydrolases"/>
    <property type="match status" value="1"/>
</dbReference>
<protein>
    <submittedName>
        <fullName evidence="5">ABC transporter</fullName>
    </submittedName>
</protein>
<dbReference type="PANTHER" id="PTHR19211:SF100">
    <property type="entry name" value="RIBOSOME PROTECTION PROTEIN VMLR"/>
    <property type="match status" value="1"/>
</dbReference>
<feature type="domain" description="ABC-transporter extension" evidence="4">
    <location>
        <begin position="76"/>
        <end position="119"/>
    </location>
</feature>
<evidence type="ECO:0000259" key="4">
    <source>
        <dbReference type="Pfam" id="PF12848"/>
    </source>
</evidence>
<evidence type="ECO:0000256" key="1">
    <source>
        <dbReference type="ARBA" id="ARBA00022737"/>
    </source>
</evidence>
<keyword evidence="1" id="KW-0677">Repeat</keyword>
<dbReference type="Gene3D" id="3.40.50.300">
    <property type="entry name" value="P-loop containing nucleotide triphosphate hydrolases"/>
    <property type="match status" value="1"/>
</dbReference>
<dbReference type="Pfam" id="PF12848">
    <property type="entry name" value="ABC_tran_Xtn"/>
    <property type="match status" value="1"/>
</dbReference>
<evidence type="ECO:0000313" key="5">
    <source>
        <dbReference type="EMBL" id="GAE87733.1"/>
    </source>
</evidence>
<dbReference type="InterPro" id="IPR027417">
    <property type="entry name" value="P-loop_NTPase"/>
</dbReference>
<reference evidence="5" key="1">
    <citation type="journal article" date="2014" name="Genome Announc.">
        <title>Draft Genome Sequence of Clostridium straminisolvens Strain JCM 21531T, Isolated from a Cellulose-Degrading Bacterial Community.</title>
        <authorList>
            <person name="Yuki M."/>
            <person name="Oshima K."/>
            <person name="Suda W."/>
            <person name="Sakamoto M."/>
            <person name="Kitamura K."/>
            <person name="Iida T."/>
            <person name="Hattori M."/>
            <person name="Ohkuma M."/>
        </authorList>
    </citation>
    <scope>NUCLEOTIDE SEQUENCE [LARGE SCALE GENOMIC DNA]</scope>
    <source>
        <strain evidence="5">JCM 21531</strain>
    </source>
</reference>
<dbReference type="InterPro" id="IPR032781">
    <property type="entry name" value="ABC_tran_Xtn"/>
</dbReference>
<evidence type="ECO:0000313" key="6">
    <source>
        <dbReference type="Proteomes" id="UP000019109"/>
    </source>
</evidence>
<accession>W4V4I3</accession>
<dbReference type="InterPro" id="IPR050611">
    <property type="entry name" value="ABCF"/>
</dbReference>
<keyword evidence="2" id="KW-0547">Nucleotide-binding</keyword>
<dbReference type="GO" id="GO:0005524">
    <property type="term" value="F:ATP binding"/>
    <property type="evidence" value="ECO:0007669"/>
    <property type="project" value="UniProtKB-KW"/>
</dbReference>
<comment type="caution">
    <text evidence="5">The sequence shown here is derived from an EMBL/GenBank/DDBJ whole genome shotgun (WGS) entry which is preliminary data.</text>
</comment>
<proteinExistence type="predicted"/>
<evidence type="ECO:0000256" key="2">
    <source>
        <dbReference type="ARBA" id="ARBA00022741"/>
    </source>
</evidence>
<evidence type="ECO:0000256" key="3">
    <source>
        <dbReference type="ARBA" id="ARBA00022840"/>
    </source>
</evidence>
<dbReference type="Proteomes" id="UP000019109">
    <property type="component" value="Unassembled WGS sequence"/>
</dbReference>
<keyword evidence="3" id="KW-0067">ATP-binding</keyword>
<keyword evidence="6" id="KW-1185">Reference proteome</keyword>